<evidence type="ECO:0000313" key="2">
    <source>
        <dbReference type="Proteomes" id="UP000299102"/>
    </source>
</evidence>
<dbReference type="AlphaFoldDB" id="A0A4C1VA72"/>
<dbReference type="EMBL" id="BGZK01000305">
    <property type="protein sequence ID" value="GBP35539.1"/>
    <property type="molecule type" value="Genomic_DNA"/>
</dbReference>
<dbReference type="Proteomes" id="UP000299102">
    <property type="component" value="Unassembled WGS sequence"/>
</dbReference>
<protein>
    <submittedName>
        <fullName evidence="1">Uncharacterized protein</fullName>
    </submittedName>
</protein>
<accession>A0A4C1VA72</accession>
<name>A0A4C1VA72_EUMVA</name>
<evidence type="ECO:0000313" key="1">
    <source>
        <dbReference type="EMBL" id="GBP35539.1"/>
    </source>
</evidence>
<reference evidence="1 2" key="1">
    <citation type="journal article" date="2019" name="Commun. Biol.">
        <title>The bagworm genome reveals a unique fibroin gene that provides high tensile strength.</title>
        <authorList>
            <person name="Kono N."/>
            <person name="Nakamura H."/>
            <person name="Ohtoshi R."/>
            <person name="Tomita M."/>
            <person name="Numata K."/>
            <person name="Arakawa K."/>
        </authorList>
    </citation>
    <scope>NUCLEOTIDE SEQUENCE [LARGE SCALE GENOMIC DNA]</scope>
</reference>
<comment type="caution">
    <text evidence="1">The sequence shown here is derived from an EMBL/GenBank/DDBJ whole genome shotgun (WGS) entry which is preliminary data.</text>
</comment>
<gene>
    <name evidence="1" type="ORF">EVAR_17400_1</name>
</gene>
<organism evidence="1 2">
    <name type="scientific">Eumeta variegata</name>
    <name type="common">Bagworm moth</name>
    <name type="synonym">Eumeta japonica</name>
    <dbReference type="NCBI Taxonomy" id="151549"/>
    <lineage>
        <taxon>Eukaryota</taxon>
        <taxon>Metazoa</taxon>
        <taxon>Ecdysozoa</taxon>
        <taxon>Arthropoda</taxon>
        <taxon>Hexapoda</taxon>
        <taxon>Insecta</taxon>
        <taxon>Pterygota</taxon>
        <taxon>Neoptera</taxon>
        <taxon>Endopterygota</taxon>
        <taxon>Lepidoptera</taxon>
        <taxon>Glossata</taxon>
        <taxon>Ditrysia</taxon>
        <taxon>Tineoidea</taxon>
        <taxon>Psychidae</taxon>
        <taxon>Oiketicinae</taxon>
        <taxon>Eumeta</taxon>
    </lineage>
</organism>
<proteinExistence type="predicted"/>
<keyword evidence="2" id="KW-1185">Reference proteome</keyword>
<sequence length="133" mass="14700">MGLLRATSSGAGCGRRREARTALLRSWPPAECRASRPHALQRLYRIHGRCVRDRATGSGCTPHFPEHGPGTNSLSYMIEWEAPFPLSDRGLEHGVYFFLFYTKDLAVNHHFVPAFNTDSGAISDPATGRAFPS</sequence>